<name>A0A418VV41_9PROT</name>
<dbReference type="RefSeq" id="WP_119831127.1">
    <property type="nucleotide sequence ID" value="NZ_QYUL01000002.1"/>
</dbReference>
<gene>
    <name evidence="1" type="ORF">D3877_12475</name>
</gene>
<dbReference type="OrthoDB" id="7305992at2"/>
<proteinExistence type="predicted"/>
<dbReference type="EMBL" id="QYUL01000002">
    <property type="protein sequence ID" value="RJF81038.1"/>
    <property type="molecule type" value="Genomic_DNA"/>
</dbReference>
<keyword evidence="2" id="KW-1185">Reference proteome</keyword>
<dbReference type="Proteomes" id="UP000283458">
    <property type="component" value="Unassembled WGS sequence"/>
</dbReference>
<reference evidence="1 2" key="1">
    <citation type="submission" date="2018-09" db="EMBL/GenBank/DDBJ databases">
        <authorList>
            <person name="Zhu H."/>
        </authorList>
    </citation>
    <scope>NUCLEOTIDE SEQUENCE [LARGE SCALE GENOMIC DNA]</scope>
    <source>
        <strain evidence="1 2">K2W22B-5</strain>
    </source>
</reference>
<evidence type="ECO:0000313" key="2">
    <source>
        <dbReference type="Proteomes" id="UP000283458"/>
    </source>
</evidence>
<protein>
    <submittedName>
        <fullName evidence="1">Uncharacterized protein</fullName>
    </submittedName>
</protein>
<accession>A0A418VV41</accession>
<evidence type="ECO:0000313" key="1">
    <source>
        <dbReference type="EMBL" id="RJF81038.1"/>
    </source>
</evidence>
<dbReference type="AlphaFoldDB" id="A0A418VV41"/>
<sequence length="113" mass="11802">MPTFLPRDEDFHPIPALRLKPGGAHAVPVGDSSARNAAAFAADTRVIAVHSDVPAFLRSGDAAVSASASDHFLPAGTYLYLSVGDNRQSVRHTHIAALAADSAPGTLRVSEME</sequence>
<comment type="caution">
    <text evidence="1">The sequence shown here is derived from an EMBL/GenBank/DDBJ whole genome shotgun (WGS) entry which is preliminary data.</text>
</comment>
<organism evidence="1 2">
    <name type="scientific">Azospirillum cavernae</name>
    <dbReference type="NCBI Taxonomy" id="2320860"/>
    <lineage>
        <taxon>Bacteria</taxon>
        <taxon>Pseudomonadati</taxon>
        <taxon>Pseudomonadota</taxon>
        <taxon>Alphaproteobacteria</taxon>
        <taxon>Rhodospirillales</taxon>
        <taxon>Azospirillaceae</taxon>
        <taxon>Azospirillum</taxon>
    </lineage>
</organism>